<feature type="compositionally biased region" description="Low complexity" evidence="1">
    <location>
        <begin position="169"/>
        <end position="182"/>
    </location>
</feature>
<name>A0A9N7UAH1_PLEPL</name>
<protein>
    <submittedName>
        <fullName evidence="3">Uncharacterized protein</fullName>
    </submittedName>
</protein>
<evidence type="ECO:0000313" key="4">
    <source>
        <dbReference type="Proteomes" id="UP001153269"/>
    </source>
</evidence>
<dbReference type="EMBL" id="CADEAL010000960">
    <property type="protein sequence ID" value="CAB1427330.1"/>
    <property type="molecule type" value="Genomic_DNA"/>
</dbReference>
<comment type="caution">
    <text evidence="3">The sequence shown here is derived from an EMBL/GenBank/DDBJ whole genome shotgun (WGS) entry which is preliminary data.</text>
</comment>
<feature type="region of interest" description="Disordered" evidence="1">
    <location>
        <begin position="165"/>
        <end position="188"/>
    </location>
</feature>
<keyword evidence="2" id="KW-0472">Membrane</keyword>
<proteinExistence type="predicted"/>
<dbReference type="Proteomes" id="UP001153269">
    <property type="component" value="Unassembled WGS sequence"/>
</dbReference>
<evidence type="ECO:0000256" key="2">
    <source>
        <dbReference type="SAM" id="Phobius"/>
    </source>
</evidence>
<organism evidence="3 4">
    <name type="scientific">Pleuronectes platessa</name>
    <name type="common">European plaice</name>
    <dbReference type="NCBI Taxonomy" id="8262"/>
    <lineage>
        <taxon>Eukaryota</taxon>
        <taxon>Metazoa</taxon>
        <taxon>Chordata</taxon>
        <taxon>Craniata</taxon>
        <taxon>Vertebrata</taxon>
        <taxon>Euteleostomi</taxon>
        <taxon>Actinopterygii</taxon>
        <taxon>Neopterygii</taxon>
        <taxon>Teleostei</taxon>
        <taxon>Neoteleostei</taxon>
        <taxon>Acanthomorphata</taxon>
        <taxon>Carangaria</taxon>
        <taxon>Pleuronectiformes</taxon>
        <taxon>Pleuronectoidei</taxon>
        <taxon>Pleuronectidae</taxon>
        <taxon>Pleuronectes</taxon>
    </lineage>
</organism>
<reference evidence="3" key="1">
    <citation type="submission" date="2020-03" db="EMBL/GenBank/DDBJ databases">
        <authorList>
            <person name="Weist P."/>
        </authorList>
    </citation>
    <scope>NUCLEOTIDE SEQUENCE</scope>
</reference>
<dbReference type="SUPFAM" id="SSF81321">
    <property type="entry name" value="Family A G protein-coupled receptor-like"/>
    <property type="match status" value="1"/>
</dbReference>
<evidence type="ECO:0000256" key="1">
    <source>
        <dbReference type="SAM" id="MobiDB-lite"/>
    </source>
</evidence>
<sequence length="272" mass="30743">MFSSVYTLVTRVTLHHHHILLLIQGLNSVHCFILSPSTSVSLSFYKQHRVSSEELFIFHMRQGHLRSAISQFYFLIMCITIVFSYVKIMRVAKAASAEDKQSTWRGLRTVGLHAFQLLLCLIQLWCPFIEAAVLQINLMLFIKVRFFNYITFILAPSADFIQQRRQDESPSGSRRASSASEGQHPAVREKLVEQRCPGKNPSAKLPSVTLPPAFVRPRGAAFSQEVVETNSWLRPDELNASGAQLLQDVVRAERPAGVVAQTLDVRFTRSES</sequence>
<feature type="transmembrane region" description="Helical" evidence="2">
    <location>
        <begin position="107"/>
        <end position="125"/>
    </location>
</feature>
<evidence type="ECO:0000313" key="3">
    <source>
        <dbReference type="EMBL" id="CAB1427330.1"/>
    </source>
</evidence>
<dbReference type="AlphaFoldDB" id="A0A9N7UAH1"/>
<keyword evidence="4" id="KW-1185">Reference proteome</keyword>
<feature type="transmembrane region" description="Helical" evidence="2">
    <location>
        <begin position="68"/>
        <end position="86"/>
    </location>
</feature>
<keyword evidence="2" id="KW-0812">Transmembrane</keyword>
<keyword evidence="2" id="KW-1133">Transmembrane helix</keyword>
<gene>
    <name evidence="3" type="ORF">PLEPLA_LOCUS15269</name>
</gene>
<accession>A0A9N7UAH1</accession>